<evidence type="ECO:0000256" key="1">
    <source>
        <dbReference type="ARBA" id="ARBA00023157"/>
    </source>
</evidence>
<comment type="caution">
    <text evidence="3">The sequence shown here is derived from an EMBL/GenBank/DDBJ whole genome shotgun (WGS) entry which is preliminary data.</text>
</comment>
<dbReference type="PANTHER" id="PTHR46115">
    <property type="entry name" value="THIOREDOXIN-LIKE PROTEIN 1"/>
    <property type="match status" value="1"/>
</dbReference>
<accession>A0AAD8PER4</accession>
<dbReference type="InterPro" id="IPR036249">
    <property type="entry name" value="Thioredoxin-like_sf"/>
</dbReference>
<feature type="domain" description="Thioredoxin" evidence="2">
    <location>
        <begin position="2"/>
        <end position="127"/>
    </location>
</feature>
<keyword evidence="4" id="KW-1185">Reference proteome</keyword>
<organism evidence="3 4">
    <name type="scientific">Babesia gibsoni</name>
    <dbReference type="NCBI Taxonomy" id="33632"/>
    <lineage>
        <taxon>Eukaryota</taxon>
        <taxon>Sar</taxon>
        <taxon>Alveolata</taxon>
        <taxon>Apicomplexa</taxon>
        <taxon>Aconoidasida</taxon>
        <taxon>Piroplasmida</taxon>
        <taxon>Babesiidae</taxon>
        <taxon>Babesia</taxon>
    </lineage>
</organism>
<dbReference type="AlphaFoldDB" id="A0AAD8PER4"/>
<dbReference type="InterPro" id="IPR013766">
    <property type="entry name" value="Thioredoxin_domain"/>
</dbReference>
<name>A0AAD8PER4_BABGI</name>
<dbReference type="Proteomes" id="UP001230268">
    <property type="component" value="Unassembled WGS sequence"/>
</dbReference>
<keyword evidence="1" id="KW-1015">Disulfide bond</keyword>
<dbReference type="Pfam" id="PF00085">
    <property type="entry name" value="Thioredoxin"/>
    <property type="match status" value="1"/>
</dbReference>
<sequence>MVTFGSAVFGGAFRTLLNTQRRYIVKVVKTPEEYEAGLKVKDYALAKFSASWCKPCQKSKVFVEELSDEHPEFHFLEVDVDELPQIADEEGVKSIPMYKIFKHGKVIDIHIGGDKQQLKEVIQKCQPG</sequence>
<dbReference type="PROSITE" id="PS51352">
    <property type="entry name" value="THIOREDOXIN_2"/>
    <property type="match status" value="1"/>
</dbReference>
<reference evidence="3" key="1">
    <citation type="submission" date="2023-08" db="EMBL/GenBank/DDBJ databases">
        <title>Draft sequence of the Babesia gibsoni genome.</title>
        <authorList>
            <person name="Yamagishi J.Y."/>
            <person name="Xuan X.X."/>
        </authorList>
    </citation>
    <scope>NUCLEOTIDE SEQUENCE</scope>
    <source>
        <strain evidence="3">Azabu</strain>
    </source>
</reference>
<dbReference type="CDD" id="cd02947">
    <property type="entry name" value="TRX_family"/>
    <property type="match status" value="1"/>
</dbReference>
<dbReference type="Gene3D" id="3.40.30.10">
    <property type="entry name" value="Glutaredoxin"/>
    <property type="match status" value="1"/>
</dbReference>
<dbReference type="SUPFAM" id="SSF52833">
    <property type="entry name" value="Thioredoxin-like"/>
    <property type="match status" value="1"/>
</dbReference>
<evidence type="ECO:0000313" key="4">
    <source>
        <dbReference type="Proteomes" id="UP001230268"/>
    </source>
</evidence>
<gene>
    <name evidence="3" type="ORF">BgAZ_208790</name>
</gene>
<evidence type="ECO:0000313" key="3">
    <source>
        <dbReference type="EMBL" id="KAK1444003.1"/>
    </source>
</evidence>
<dbReference type="EMBL" id="JAVEPI010000002">
    <property type="protein sequence ID" value="KAK1444003.1"/>
    <property type="molecule type" value="Genomic_DNA"/>
</dbReference>
<evidence type="ECO:0000259" key="2">
    <source>
        <dbReference type="PROSITE" id="PS51352"/>
    </source>
</evidence>
<proteinExistence type="predicted"/>
<protein>
    <recommendedName>
        <fullName evidence="2">Thioredoxin domain-containing protein</fullName>
    </recommendedName>
</protein>